<evidence type="ECO:0000313" key="1">
    <source>
        <dbReference type="EMBL" id="UYQ91191.1"/>
    </source>
</evidence>
<dbReference type="Proteomes" id="UP001162741">
    <property type="component" value="Chromosome"/>
</dbReference>
<sequence length="109" mass="11947">MRKTINNRKLYSMVGALLLLALLFSSNIIQVLHTHHPETTTVADADEDCEVCAYCNNHAGKELLLTHPPILDTPLPAAIVLNGKTYARIYKFTLQGFSNKGPPSCPTLA</sequence>
<protein>
    <submittedName>
        <fullName evidence="1">Uncharacterized protein</fullName>
    </submittedName>
</protein>
<dbReference type="RefSeq" id="WP_264279667.1">
    <property type="nucleotide sequence ID" value="NZ_CP107006.1"/>
</dbReference>
<keyword evidence="2" id="KW-1185">Reference proteome</keyword>
<proteinExistence type="predicted"/>
<reference evidence="1" key="1">
    <citation type="submission" date="2022-10" db="EMBL/GenBank/DDBJ databases">
        <title>Chitinophaga sp. nov., isolated from soil.</title>
        <authorList>
            <person name="Jeon C.O."/>
        </authorList>
    </citation>
    <scope>NUCLEOTIDE SEQUENCE</scope>
    <source>
        <strain evidence="1">R8</strain>
    </source>
</reference>
<evidence type="ECO:0000313" key="2">
    <source>
        <dbReference type="Proteomes" id="UP001162741"/>
    </source>
</evidence>
<dbReference type="EMBL" id="CP107006">
    <property type="protein sequence ID" value="UYQ91191.1"/>
    <property type="molecule type" value="Genomic_DNA"/>
</dbReference>
<name>A0ABY6IV02_9BACT</name>
<accession>A0ABY6IV02</accession>
<organism evidence="1 2">
    <name type="scientific">Chitinophaga horti</name>
    <dbReference type="NCBI Taxonomy" id="2920382"/>
    <lineage>
        <taxon>Bacteria</taxon>
        <taxon>Pseudomonadati</taxon>
        <taxon>Bacteroidota</taxon>
        <taxon>Chitinophagia</taxon>
        <taxon>Chitinophagales</taxon>
        <taxon>Chitinophagaceae</taxon>
        <taxon>Chitinophaga</taxon>
    </lineage>
</organism>
<gene>
    <name evidence="1" type="ORF">MKQ68_13935</name>
</gene>